<keyword evidence="3" id="KW-0808">Transferase</keyword>
<gene>
    <name evidence="5" type="ORF">IOQ59_20450</name>
</gene>
<dbReference type="GO" id="GO:0030170">
    <property type="term" value="F:pyridoxal phosphate binding"/>
    <property type="evidence" value="ECO:0007669"/>
    <property type="project" value="InterPro"/>
</dbReference>
<dbReference type="RefSeq" id="WP_193955333.1">
    <property type="nucleotide sequence ID" value="NZ_JADEYS010000032.1"/>
</dbReference>
<evidence type="ECO:0000256" key="2">
    <source>
        <dbReference type="ARBA" id="ARBA00022898"/>
    </source>
</evidence>
<dbReference type="InterPro" id="IPR015422">
    <property type="entry name" value="PyrdxlP-dep_Trfase_small"/>
</dbReference>
<dbReference type="GO" id="GO:0008483">
    <property type="term" value="F:transaminase activity"/>
    <property type="evidence" value="ECO:0007669"/>
    <property type="project" value="UniProtKB-KW"/>
</dbReference>
<accession>A0A8J7K925</accession>
<dbReference type="CDD" id="cd00609">
    <property type="entry name" value="AAT_like"/>
    <property type="match status" value="1"/>
</dbReference>
<comment type="similarity">
    <text evidence="3">Belongs to the class-I pyridoxal-phosphate-dependent aminotransferase family.</text>
</comment>
<proteinExistence type="inferred from homology"/>
<dbReference type="Proteomes" id="UP000640333">
    <property type="component" value="Unassembled WGS sequence"/>
</dbReference>
<keyword evidence="2" id="KW-0663">Pyridoxal phosphate</keyword>
<dbReference type="Gene3D" id="3.90.1150.10">
    <property type="entry name" value="Aspartate Aminotransferase, domain 1"/>
    <property type="match status" value="1"/>
</dbReference>
<dbReference type="AlphaFoldDB" id="A0A8J7K925"/>
<evidence type="ECO:0000259" key="4">
    <source>
        <dbReference type="Pfam" id="PF00155"/>
    </source>
</evidence>
<organism evidence="5 6">
    <name type="scientific">Pontibacterium sinense</name>
    <dbReference type="NCBI Taxonomy" id="2781979"/>
    <lineage>
        <taxon>Bacteria</taxon>
        <taxon>Pseudomonadati</taxon>
        <taxon>Pseudomonadota</taxon>
        <taxon>Gammaproteobacteria</taxon>
        <taxon>Oceanospirillales</taxon>
        <taxon>Oceanospirillaceae</taxon>
        <taxon>Pontibacterium</taxon>
    </lineage>
</organism>
<keyword evidence="3 5" id="KW-0032">Aminotransferase</keyword>
<comment type="cofactor">
    <cofactor evidence="1 3">
        <name>pyridoxal 5'-phosphate</name>
        <dbReference type="ChEBI" id="CHEBI:597326"/>
    </cofactor>
</comment>
<dbReference type="InterPro" id="IPR004838">
    <property type="entry name" value="NHTrfase_class1_PyrdxlP-BS"/>
</dbReference>
<evidence type="ECO:0000313" key="6">
    <source>
        <dbReference type="Proteomes" id="UP000640333"/>
    </source>
</evidence>
<sequence>MALSENLLHGGDLISASARYNIPVESWLDLSTGLNPVSYPVEGVDPLAFQRLPYIQPEFLAAAARYYSSDQLLPVNGSQPVIQVLPKCVEKLPVLLPAVGYDEHRHSWQKNGNPLVFYPAFDAEAARVMIETALLEGEAFHLLVINPNNPSGLRFSPHTLAEWSRQMAPGSYLIVDEAFIDTDPEASVLAGYHVANMVVLRSFGKFFGLAGLRLGFVFAEATLREALQQRLGLWQVNGVAQSLATKALSDDGWQMRARQDIHLNAEASQRLLAPLMSMFKPLREIRSALFSSWLLSRSEATGLQRYLATHGILVRVIVVDKHHSLLRIGILDRNDLNAMERLEQIVLNYAQHLTVQWEDSTEREVADVCE</sequence>
<dbReference type="PANTHER" id="PTHR42885">
    <property type="entry name" value="HISTIDINOL-PHOSPHATE AMINOTRANSFERASE-RELATED"/>
    <property type="match status" value="1"/>
</dbReference>
<dbReference type="EC" id="2.6.1.-" evidence="3"/>
<reference evidence="5" key="1">
    <citation type="submission" date="2020-10" db="EMBL/GenBank/DDBJ databases">
        <title>Bacterium isolated from coastal waters sediment.</title>
        <authorList>
            <person name="Chen R.-J."/>
            <person name="Lu D.-C."/>
            <person name="Zhu K.-L."/>
            <person name="Du Z.-J."/>
        </authorList>
    </citation>
    <scope>NUCLEOTIDE SEQUENCE</scope>
    <source>
        <strain evidence="5">N1Y112</strain>
    </source>
</reference>
<dbReference type="PROSITE" id="PS00105">
    <property type="entry name" value="AA_TRANSFER_CLASS_1"/>
    <property type="match status" value="1"/>
</dbReference>
<dbReference type="PANTHER" id="PTHR42885:SF1">
    <property type="entry name" value="THREONINE-PHOSPHATE DECARBOXYLASE"/>
    <property type="match status" value="1"/>
</dbReference>
<dbReference type="Gene3D" id="3.40.640.10">
    <property type="entry name" value="Type I PLP-dependent aspartate aminotransferase-like (Major domain)"/>
    <property type="match status" value="1"/>
</dbReference>
<dbReference type="Pfam" id="PF00155">
    <property type="entry name" value="Aminotran_1_2"/>
    <property type="match status" value="1"/>
</dbReference>
<dbReference type="EMBL" id="JADEYS010000032">
    <property type="protein sequence ID" value="MBE9399641.1"/>
    <property type="molecule type" value="Genomic_DNA"/>
</dbReference>
<name>A0A8J7K925_9GAMM</name>
<evidence type="ECO:0000256" key="1">
    <source>
        <dbReference type="ARBA" id="ARBA00001933"/>
    </source>
</evidence>
<evidence type="ECO:0000256" key="3">
    <source>
        <dbReference type="RuleBase" id="RU000481"/>
    </source>
</evidence>
<protein>
    <recommendedName>
        <fullName evidence="3">Aminotransferase</fullName>
        <ecNumber evidence="3">2.6.1.-</ecNumber>
    </recommendedName>
</protein>
<dbReference type="InterPro" id="IPR015421">
    <property type="entry name" value="PyrdxlP-dep_Trfase_major"/>
</dbReference>
<dbReference type="InterPro" id="IPR015424">
    <property type="entry name" value="PyrdxlP-dep_Trfase"/>
</dbReference>
<keyword evidence="6" id="KW-1185">Reference proteome</keyword>
<dbReference type="InterPro" id="IPR004839">
    <property type="entry name" value="Aminotransferase_I/II_large"/>
</dbReference>
<feature type="domain" description="Aminotransferase class I/classII large" evidence="4">
    <location>
        <begin position="54"/>
        <end position="336"/>
    </location>
</feature>
<comment type="caution">
    <text evidence="5">The sequence shown here is derived from an EMBL/GenBank/DDBJ whole genome shotgun (WGS) entry which is preliminary data.</text>
</comment>
<dbReference type="SUPFAM" id="SSF53383">
    <property type="entry name" value="PLP-dependent transferases"/>
    <property type="match status" value="1"/>
</dbReference>
<evidence type="ECO:0000313" key="5">
    <source>
        <dbReference type="EMBL" id="MBE9399641.1"/>
    </source>
</evidence>